<feature type="transmembrane region" description="Helical" evidence="7">
    <location>
        <begin position="378"/>
        <end position="400"/>
    </location>
</feature>
<dbReference type="SUPFAM" id="SSF103473">
    <property type="entry name" value="MFS general substrate transporter"/>
    <property type="match status" value="1"/>
</dbReference>
<feature type="transmembrane region" description="Helical" evidence="7">
    <location>
        <begin position="176"/>
        <end position="194"/>
    </location>
</feature>
<evidence type="ECO:0000256" key="7">
    <source>
        <dbReference type="SAM" id="Phobius"/>
    </source>
</evidence>
<feature type="transmembrane region" description="Helical" evidence="7">
    <location>
        <begin position="312"/>
        <end position="332"/>
    </location>
</feature>
<name>A0ABX8QXD9_9ACTN</name>
<dbReference type="PROSITE" id="PS50850">
    <property type="entry name" value="MFS"/>
    <property type="match status" value="1"/>
</dbReference>
<evidence type="ECO:0000259" key="8">
    <source>
        <dbReference type="PROSITE" id="PS50850"/>
    </source>
</evidence>
<dbReference type="Gene3D" id="1.20.1250.20">
    <property type="entry name" value="MFS general substrate transporter like domains"/>
    <property type="match status" value="1"/>
</dbReference>
<protein>
    <submittedName>
        <fullName evidence="9">MFS transporter</fullName>
    </submittedName>
</protein>
<feature type="transmembrane region" description="Helical" evidence="7">
    <location>
        <begin position="259"/>
        <end position="279"/>
    </location>
</feature>
<proteinExistence type="predicted"/>
<evidence type="ECO:0000256" key="5">
    <source>
        <dbReference type="ARBA" id="ARBA00023136"/>
    </source>
</evidence>
<sequence length="431" mass="44593">MRDHDPTMPENDPPSARWAMLAIVSAGFIAMTINWFDISTGFPAIGKEFDKAIPDVAFLISVFVAAYGILHIPGGLLATKWGLRRTLALGLAIEAAGALLSATSTSFAQLVLWRAVAGVGASIFAAVGIAAVSIWFRDHQHALALGISSAAFSVGTALGLYTFADITDATTWRTSVVIGGILCLAVAGISALFFRVPKGAGPLAGAHLTRAGLQQALFNKDIWLYGLAFFGAYGSYLGASQLISGYGDDRHIPGGQVGAAAFLIGVAGVPGSIAAGWLADRYLSPRILFAAGAVLEAVALACVPLSGPNTFWIPAFAIGFMFNFVFAVWQTVPGGMRGLAPENIGTAIGLMLTISAAGGFVLPWAFGLIVDGPGYGAAWTFLAVVSAATVAFCLPARSAARTPRPSRKPGTGRSTPFLRESTTPATDELGA</sequence>
<dbReference type="Proteomes" id="UP001049518">
    <property type="component" value="Chromosome"/>
</dbReference>
<dbReference type="RefSeq" id="WP_231336171.1">
    <property type="nucleotide sequence ID" value="NZ_CP059572.1"/>
</dbReference>
<accession>A0ABX8QXD9</accession>
<feature type="transmembrane region" description="Helical" evidence="7">
    <location>
        <begin position="56"/>
        <end position="79"/>
    </location>
</feature>
<gene>
    <name evidence="9" type="ORF">AGRA3207_003897</name>
</gene>
<evidence type="ECO:0000256" key="3">
    <source>
        <dbReference type="ARBA" id="ARBA00022692"/>
    </source>
</evidence>
<feature type="transmembrane region" description="Helical" evidence="7">
    <location>
        <begin position="111"/>
        <end position="136"/>
    </location>
</feature>
<feature type="transmembrane region" description="Helical" evidence="7">
    <location>
        <begin position="222"/>
        <end position="239"/>
    </location>
</feature>
<feature type="region of interest" description="Disordered" evidence="6">
    <location>
        <begin position="400"/>
        <end position="431"/>
    </location>
</feature>
<feature type="transmembrane region" description="Helical" evidence="7">
    <location>
        <begin position="18"/>
        <end position="36"/>
    </location>
</feature>
<keyword evidence="3 7" id="KW-0812">Transmembrane</keyword>
<dbReference type="InterPro" id="IPR036259">
    <property type="entry name" value="MFS_trans_sf"/>
</dbReference>
<evidence type="ECO:0000256" key="2">
    <source>
        <dbReference type="ARBA" id="ARBA00022475"/>
    </source>
</evidence>
<evidence type="ECO:0000256" key="4">
    <source>
        <dbReference type="ARBA" id="ARBA00022989"/>
    </source>
</evidence>
<dbReference type="InterPro" id="IPR050189">
    <property type="entry name" value="MFS_Efflux_Transporters"/>
</dbReference>
<comment type="subcellular location">
    <subcellularLocation>
        <location evidence="1">Cell membrane</location>
        <topology evidence="1">Multi-pass membrane protein</topology>
    </subcellularLocation>
</comment>
<organism evidence="9 10">
    <name type="scientific">Actinomadura graeca</name>
    <dbReference type="NCBI Taxonomy" id="2750812"/>
    <lineage>
        <taxon>Bacteria</taxon>
        <taxon>Bacillati</taxon>
        <taxon>Actinomycetota</taxon>
        <taxon>Actinomycetes</taxon>
        <taxon>Streptosporangiales</taxon>
        <taxon>Thermomonosporaceae</taxon>
        <taxon>Actinomadura</taxon>
    </lineage>
</organism>
<feature type="domain" description="Major facilitator superfamily (MFS) profile" evidence="8">
    <location>
        <begin position="20"/>
        <end position="401"/>
    </location>
</feature>
<dbReference type="InterPro" id="IPR020846">
    <property type="entry name" value="MFS_dom"/>
</dbReference>
<dbReference type="PANTHER" id="PTHR43124">
    <property type="entry name" value="PURINE EFFLUX PUMP PBUE"/>
    <property type="match status" value="1"/>
</dbReference>
<dbReference type="PANTHER" id="PTHR43124:SF3">
    <property type="entry name" value="CHLORAMPHENICOL EFFLUX PUMP RV0191"/>
    <property type="match status" value="1"/>
</dbReference>
<reference evidence="9" key="1">
    <citation type="submission" date="2020-07" db="EMBL/GenBank/DDBJ databases">
        <authorList>
            <person name="Tarantini F.S."/>
            <person name="Hong K.W."/>
            <person name="Chan K.G."/>
        </authorList>
    </citation>
    <scope>NUCLEOTIDE SEQUENCE</scope>
    <source>
        <strain evidence="9">32-07</strain>
    </source>
</reference>
<feature type="transmembrane region" description="Helical" evidence="7">
    <location>
        <begin position="143"/>
        <end position="164"/>
    </location>
</feature>
<feature type="transmembrane region" description="Helical" evidence="7">
    <location>
        <begin position="344"/>
        <end position="366"/>
    </location>
</feature>
<dbReference type="InterPro" id="IPR011701">
    <property type="entry name" value="MFS"/>
</dbReference>
<feature type="transmembrane region" description="Helical" evidence="7">
    <location>
        <begin position="86"/>
        <end position="105"/>
    </location>
</feature>
<evidence type="ECO:0000256" key="6">
    <source>
        <dbReference type="SAM" id="MobiDB-lite"/>
    </source>
</evidence>
<feature type="transmembrane region" description="Helical" evidence="7">
    <location>
        <begin position="286"/>
        <end position="306"/>
    </location>
</feature>
<keyword evidence="4 7" id="KW-1133">Transmembrane helix</keyword>
<evidence type="ECO:0000313" key="10">
    <source>
        <dbReference type="Proteomes" id="UP001049518"/>
    </source>
</evidence>
<keyword evidence="10" id="KW-1185">Reference proteome</keyword>
<evidence type="ECO:0000313" key="9">
    <source>
        <dbReference type="EMBL" id="QXJ22834.1"/>
    </source>
</evidence>
<keyword evidence="2" id="KW-1003">Cell membrane</keyword>
<dbReference type="Pfam" id="PF07690">
    <property type="entry name" value="MFS_1"/>
    <property type="match status" value="1"/>
</dbReference>
<dbReference type="EMBL" id="CP059572">
    <property type="protein sequence ID" value="QXJ22834.1"/>
    <property type="molecule type" value="Genomic_DNA"/>
</dbReference>
<keyword evidence="5 7" id="KW-0472">Membrane</keyword>
<evidence type="ECO:0000256" key="1">
    <source>
        <dbReference type="ARBA" id="ARBA00004651"/>
    </source>
</evidence>